<dbReference type="InterPro" id="IPR016181">
    <property type="entry name" value="Acyl_CoA_acyltransferase"/>
</dbReference>
<dbReference type="EMBL" id="CP007142">
    <property type="protein sequence ID" value="AJQ97896.1"/>
    <property type="molecule type" value="Genomic_DNA"/>
</dbReference>
<sequence>MDSSYVIRAFTEPGDWQQWYDEQLKSLLEQEPDGSHHSYLQQRMFEYQLLQQQQYGCQFGVFAGSRLLAYAGVYHLNGLARYQHVWVMPEYRNRGLAKNLLFHMAEWVSQFAGQQVIVADANYHATLLYQGLGFQVVEHESSLCRYPRQAFVCYVMRGNKGSRRQDVCM</sequence>
<dbReference type="AlphaFoldDB" id="A0A0C5VUS1"/>
<dbReference type="Pfam" id="PF00583">
    <property type="entry name" value="Acetyltransf_1"/>
    <property type="match status" value="1"/>
</dbReference>
<evidence type="ECO:0000259" key="1">
    <source>
        <dbReference type="PROSITE" id="PS51186"/>
    </source>
</evidence>
<dbReference type="KEGG" id="gsn:YC6258_05868"/>
<proteinExistence type="predicted"/>
<gene>
    <name evidence="2" type="ORF">YC6258_05868</name>
</gene>
<keyword evidence="2" id="KW-0808">Transferase</keyword>
<accession>A0A0C5VUS1</accession>
<organism evidence="2 3">
    <name type="scientific">Gynuella sunshinyii YC6258</name>
    <dbReference type="NCBI Taxonomy" id="1445510"/>
    <lineage>
        <taxon>Bacteria</taxon>
        <taxon>Pseudomonadati</taxon>
        <taxon>Pseudomonadota</taxon>
        <taxon>Gammaproteobacteria</taxon>
        <taxon>Oceanospirillales</taxon>
        <taxon>Saccharospirillaceae</taxon>
        <taxon>Gynuella</taxon>
    </lineage>
</organism>
<dbReference type="InterPro" id="IPR000182">
    <property type="entry name" value="GNAT_dom"/>
</dbReference>
<dbReference type="OrthoDB" id="9796919at2"/>
<dbReference type="PATRIC" id="fig|1445510.3.peg.5826"/>
<name>A0A0C5VUS1_9GAMM</name>
<dbReference type="SUPFAM" id="SSF55729">
    <property type="entry name" value="Acyl-CoA N-acyltransferases (Nat)"/>
    <property type="match status" value="1"/>
</dbReference>
<dbReference type="RefSeq" id="WP_044619512.1">
    <property type="nucleotide sequence ID" value="NZ_CP007142.1"/>
</dbReference>
<reference evidence="2 3" key="1">
    <citation type="submission" date="2014-01" db="EMBL/GenBank/DDBJ databases">
        <title>Full genme sequencing of cellulolytic bacterium Gynuella sunshinyii YC6258T gen. nov., sp. nov.</title>
        <authorList>
            <person name="Khan H."/>
            <person name="Chung E.J."/>
            <person name="Chung Y.R."/>
        </authorList>
    </citation>
    <scope>NUCLEOTIDE SEQUENCE [LARGE SCALE GENOMIC DNA]</scope>
    <source>
        <strain evidence="2 3">YC6258</strain>
    </source>
</reference>
<dbReference type="Gene3D" id="3.40.630.30">
    <property type="match status" value="1"/>
</dbReference>
<dbReference type="Proteomes" id="UP000032266">
    <property type="component" value="Chromosome"/>
</dbReference>
<evidence type="ECO:0000313" key="3">
    <source>
        <dbReference type="Proteomes" id="UP000032266"/>
    </source>
</evidence>
<dbReference type="STRING" id="1445510.YC6258_05868"/>
<feature type="domain" description="N-acetyltransferase" evidence="1">
    <location>
        <begin position="5"/>
        <end position="161"/>
    </location>
</feature>
<dbReference type="PROSITE" id="PS51186">
    <property type="entry name" value="GNAT"/>
    <property type="match status" value="1"/>
</dbReference>
<evidence type="ECO:0000313" key="2">
    <source>
        <dbReference type="EMBL" id="AJQ97896.1"/>
    </source>
</evidence>
<dbReference type="GO" id="GO:0016747">
    <property type="term" value="F:acyltransferase activity, transferring groups other than amino-acyl groups"/>
    <property type="evidence" value="ECO:0007669"/>
    <property type="project" value="InterPro"/>
</dbReference>
<keyword evidence="3" id="KW-1185">Reference proteome</keyword>
<dbReference type="CDD" id="cd04301">
    <property type="entry name" value="NAT_SF"/>
    <property type="match status" value="1"/>
</dbReference>
<dbReference type="HOGENOM" id="CLU_1576291_0_0_6"/>
<protein>
    <submittedName>
        <fullName evidence="2">Acetyltransferase</fullName>
    </submittedName>
</protein>